<dbReference type="EnsemblMetazoa" id="XM_003243263.4">
    <property type="protein sequence ID" value="XP_003243311.3"/>
    <property type="gene ID" value="LOC100571576"/>
</dbReference>
<evidence type="ECO:0000256" key="1">
    <source>
        <dbReference type="SAM" id="MobiDB-lite"/>
    </source>
</evidence>
<dbReference type="Proteomes" id="UP000007819">
    <property type="component" value="Chromosome X"/>
</dbReference>
<evidence type="ECO:0000256" key="2">
    <source>
        <dbReference type="SAM" id="SignalP"/>
    </source>
</evidence>
<sequence>MSYNYNVMTSITKILILIAAISAISGKTIDFNIDTDQPSAQVSYRDELLDTLSRLKLIAPEDDEPPSSKADTTNTKSIVSQNGNQWERRQARCADNGSHSPMSFTSFRHLSNVPRFPNGDVVDYNKISMDVLNWIRQQLIVKMMNQVQKSAAKNQN</sequence>
<proteinExistence type="predicted"/>
<keyword evidence="2" id="KW-0732">Signal</keyword>
<dbReference type="RefSeq" id="XP_003243311.3">
    <property type="nucleotide sequence ID" value="XM_003243263.4"/>
</dbReference>
<evidence type="ECO:0000313" key="4">
    <source>
        <dbReference type="Proteomes" id="UP000007819"/>
    </source>
</evidence>
<reference evidence="4" key="1">
    <citation type="submission" date="2010-06" db="EMBL/GenBank/DDBJ databases">
        <authorList>
            <person name="Jiang H."/>
            <person name="Abraham K."/>
            <person name="Ali S."/>
            <person name="Alsbrooks S.L."/>
            <person name="Anim B.N."/>
            <person name="Anosike U.S."/>
            <person name="Attaway T."/>
            <person name="Bandaranaike D.P."/>
            <person name="Battles P.K."/>
            <person name="Bell S.N."/>
            <person name="Bell A.V."/>
            <person name="Beltran B."/>
            <person name="Bickham C."/>
            <person name="Bustamante Y."/>
            <person name="Caleb T."/>
            <person name="Canada A."/>
            <person name="Cardenas V."/>
            <person name="Carter K."/>
            <person name="Chacko J."/>
            <person name="Chandrabose M.N."/>
            <person name="Chavez D."/>
            <person name="Chavez A."/>
            <person name="Chen L."/>
            <person name="Chu H.-S."/>
            <person name="Claassen K.J."/>
            <person name="Cockrell R."/>
            <person name="Collins M."/>
            <person name="Cooper J.A."/>
            <person name="Cree A."/>
            <person name="Curry S.M."/>
            <person name="Da Y."/>
            <person name="Dao M.D."/>
            <person name="Das B."/>
            <person name="Davila M.-L."/>
            <person name="Davy-Carroll L."/>
            <person name="Denson S."/>
            <person name="Dinh H."/>
            <person name="Ebong V.E."/>
            <person name="Edwards J.R."/>
            <person name="Egan A."/>
            <person name="El-Daye J."/>
            <person name="Escobedo L."/>
            <person name="Fernandez S."/>
            <person name="Fernando P.R."/>
            <person name="Flagg N."/>
            <person name="Forbes L.D."/>
            <person name="Fowler R.G."/>
            <person name="Fu Q."/>
            <person name="Gabisi R.A."/>
            <person name="Ganer J."/>
            <person name="Garbino Pronczuk A."/>
            <person name="Garcia R.M."/>
            <person name="Garner T."/>
            <person name="Garrett T.E."/>
            <person name="Gonzalez D.A."/>
            <person name="Hamid H."/>
            <person name="Hawkins E.S."/>
            <person name="Hirani K."/>
            <person name="Hogues M.E."/>
            <person name="Hollins B."/>
            <person name="Hsiao C.-H."/>
            <person name="Jabil R."/>
            <person name="James M.L."/>
            <person name="Jhangiani S.N."/>
            <person name="Johnson B."/>
            <person name="Johnson Q."/>
            <person name="Joshi V."/>
            <person name="Kalu J.B."/>
            <person name="Kam C."/>
            <person name="Kashfia A."/>
            <person name="Keebler J."/>
            <person name="Kisamo H."/>
            <person name="Kovar C.L."/>
            <person name="Lago L.A."/>
            <person name="Lai C.-Y."/>
            <person name="Laidlaw J."/>
            <person name="Lara F."/>
            <person name="Le T.-K."/>
            <person name="Lee S.L."/>
            <person name="Legall F.H."/>
            <person name="Lemon S.J."/>
            <person name="Lewis L.R."/>
            <person name="Li B."/>
            <person name="Liu Y."/>
            <person name="Liu Y.-S."/>
            <person name="Lopez J."/>
            <person name="Lozado R.J."/>
            <person name="Lu J."/>
            <person name="Madu R.C."/>
            <person name="Maheshwari M."/>
            <person name="Maheshwari R."/>
            <person name="Malloy K."/>
            <person name="Martinez E."/>
            <person name="Mathew T."/>
            <person name="Mercado I.C."/>
            <person name="Mercado C."/>
            <person name="Meyer B."/>
            <person name="Montgomery K."/>
            <person name="Morgan M.B."/>
            <person name="Munidasa M."/>
            <person name="Nazareth L.V."/>
            <person name="Nelson J."/>
            <person name="Ng B.M."/>
            <person name="Nguyen N.B."/>
            <person name="Nguyen P.Q."/>
            <person name="Nguyen T."/>
            <person name="Obregon M."/>
            <person name="Okwuonu G.O."/>
            <person name="Onwere C.G."/>
            <person name="Orozco G."/>
            <person name="Parra A."/>
            <person name="Patel S."/>
            <person name="Patil S."/>
            <person name="Perez A."/>
            <person name="Perez Y."/>
            <person name="Pham C."/>
            <person name="Primus E.L."/>
            <person name="Pu L.-L."/>
            <person name="Puazo M."/>
            <person name="Qin X."/>
            <person name="Quiroz J.B."/>
            <person name="Reese J."/>
            <person name="Richards S."/>
            <person name="Rives C.M."/>
            <person name="Robberts R."/>
            <person name="Ruiz S.J."/>
            <person name="Ruiz M.J."/>
            <person name="Santibanez J."/>
            <person name="Schneider B.W."/>
            <person name="Sisson I."/>
            <person name="Smith M."/>
            <person name="Sodergren E."/>
            <person name="Song X.-Z."/>
            <person name="Song B.B."/>
            <person name="Summersgill H."/>
            <person name="Thelus R."/>
            <person name="Thornton R.D."/>
            <person name="Trejos Z.Y."/>
            <person name="Usmani K."/>
            <person name="Vattathil S."/>
            <person name="Villasana D."/>
            <person name="Walker D.L."/>
            <person name="Wang S."/>
            <person name="Wang K."/>
            <person name="White C.S."/>
            <person name="Williams A.C."/>
            <person name="Williamson J."/>
            <person name="Wilson K."/>
            <person name="Woghiren I.O."/>
            <person name="Woodworth J.R."/>
            <person name="Worley K.C."/>
            <person name="Wright R.A."/>
            <person name="Wu W."/>
            <person name="Young L."/>
            <person name="Zhang L."/>
            <person name="Zhang J."/>
            <person name="Zhu Y."/>
            <person name="Muzny D.M."/>
            <person name="Weinstock G."/>
            <person name="Gibbs R.A."/>
        </authorList>
    </citation>
    <scope>NUCLEOTIDE SEQUENCE [LARGE SCALE GENOMIC DNA]</scope>
    <source>
        <strain evidence="4">LSR1</strain>
    </source>
</reference>
<feature type="region of interest" description="Disordered" evidence="1">
    <location>
        <begin position="59"/>
        <end position="98"/>
    </location>
</feature>
<accession>A0A8R1W4T9</accession>
<dbReference type="AlphaFoldDB" id="A0A8R1W4T9"/>
<evidence type="ECO:0000313" key="3">
    <source>
        <dbReference type="EnsemblMetazoa" id="XP_003243311.3"/>
    </source>
</evidence>
<dbReference type="OrthoDB" id="6620206at2759"/>
<organism evidence="3 4">
    <name type="scientific">Acyrthosiphon pisum</name>
    <name type="common">Pea aphid</name>
    <dbReference type="NCBI Taxonomy" id="7029"/>
    <lineage>
        <taxon>Eukaryota</taxon>
        <taxon>Metazoa</taxon>
        <taxon>Ecdysozoa</taxon>
        <taxon>Arthropoda</taxon>
        <taxon>Hexapoda</taxon>
        <taxon>Insecta</taxon>
        <taxon>Pterygota</taxon>
        <taxon>Neoptera</taxon>
        <taxon>Paraneoptera</taxon>
        <taxon>Hemiptera</taxon>
        <taxon>Sternorrhyncha</taxon>
        <taxon>Aphidomorpha</taxon>
        <taxon>Aphidoidea</taxon>
        <taxon>Aphididae</taxon>
        <taxon>Macrosiphini</taxon>
        <taxon>Acyrthosiphon</taxon>
    </lineage>
</organism>
<dbReference type="KEGG" id="api:100571576"/>
<name>A0A8R1W4T9_ACYPI</name>
<feature type="compositionally biased region" description="Polar residues" evidence="1">
    <location>
        <begin position="69"/>
        <end position="85"/>
    </location>
</feature>
<dbReference type="GeneID" id="100571576"/>
<feature type="chain" id="PRO_5035770721" evidence="2">
    <location>
        <begin position="27"/>
        <end position="156"/>
    </location>
</feature>
<protein>
    <submittedName>
        <fullName evidence="3">Uncharacterized protein</fullName>
    </submittedName>
</protein>
<reference evidence="3" key="2">
    <citation type="submission" date="2022-06" db="UniProtKB">
        <authorList>
            <consortium name="EnsemblMetazoa"/>
        </authorList>
    </citation>
    <scope>IDENTIFICATION</scope>
</reference>
<feature type="signal peptide" evidence="2">
    <location>
        <begin position="1"/>
        <end position="26"/>
    </location>
</feature>
<keyword evidence="4" id="KW-1185">Reference proteome</keyword>